<dbReference type="AlphaFoldDB" id="A0AAV6QNE1"/>
<evidence type="ECO:0000313" key="2">
    <source>
        <dbReference type="EMBL" id="KAG7494526.1"/>
    </source>
</evidence>
<evidence type="ECO:0000313" key="3">
    <source>
        <dbReference type="Proteomes" id="UP000693946"/>
    </source>
</evidence>
<reference evidence="2 3" key="1">
    <citation type="journal article" date="2021" name="Sci. Rep.">
        <title>Chromosome anchoring in Senegalese sole (Solea senegalensis) reveals sex-associated markers and genome rearrangements in flatfish.</title>
        <authorList>
            <person name="Guerrero-Cozar I."/>
            <person name="Gomez-Garrido J."/>
            <person name="Berbel C."/>
            <person name="Martinez-Blanch J.F."/>
            <person name="Alioto T."/>
            <person name="Claros M.G."/>
            <person name="Gagnaire P.A."/>
            <person name="Manchado M."/>
        </authorList>
    </citation>
    <scope>NUCLEOTIDE SEQUENCE [LARGE SCALE GENOMIC DNA]</scope>
    <source>
        <strain evidence="2">Sse05_10M</strain>
    </source>
</reference>
<name>A0AAV6QNE1_SOLSE</name>
<dbReference type="EMBL" id="JAGKHQ010000016">
    <property type="protein sequence ID" value="KAG7494526.1"/>
    <property type="molecule type" value="Genomic_DNA"/>
</dbReference>
<evidence type="ECO:0000256" key="1">
    <source>
        <dbReference type="SAM" id="MobiDB-lite"/>
    </source>
</evidence>
<dbReference type="Proteomes" id="UP000693946">
    <property type="component" value="Linkage Group LG4"/>
</dbReference>
<accession>A0AAV6QNE1</accession>
<proteinExistence type="predicted"/>
<sequence length="115" mass="12530">MAELDSRVLSPRLTAPVHSHSDGGQNGRERKGRVTGNMAANCLSVFERQPNETDPPRSAKTELAEWCARVSGAAGTRDVDIFSFSAPVAICIISIPHKQQRKKKKTQIDEVTMAA</sequence>
<feature type="region of interest" description="Disordered" evidence="1">
    <location>
        <begin position="1"/>
        <end position="34"/>
    </location>
</feature>
<keyword evidence="3" id="KW-1185">Reference proteome</keyword>
<organism evidence="2 3">
    <name type="scientific">Solea senegalensis</name>
    <name type="common">Senegalese sole</name>
    <dbReference type="NCBI Taxonomy" id="28829"/>
    <lineage>
        <taxon>Eukaryota</taxon>
        <taxon>Metazoa</taxon>
        <taxon>Chordata</taxon>
        <taxon>Craniata</taxon>
        <taxon>Vertebrata</taxon>
        <taxon>Euteleostomi</taxon>
        <taxon>Actinopterygii</taxon>
        <taxon>Neopterygii</taxon>
        <taxon>Teleostei</taxon>
        <taxon>Neoteleostei</taxon>
        <taxon>Acanthomorphata</taxon>
        <taxon>Carangaria</taxon>
        <taxon>Pleuronectiformes</taxon>
        <taxon>Pleuronectoidei</taxon>
        <taxon>Soleidae</taxon>
        <taxon>Solea</taxon>
    </lineage>
</organism>
<protein>
    <submittedName>
        <fullName evidence="2">Uncharacterized protein</fullName>
    </submittedName>
</protein>
<gene>
    <name evidence="2" type="ORF">JOB18_032204</name>
</gene>
<comment type="caution">
    <text evidence="2">The sequence shown here is derived from an EMBL/GenBank/DDBJ whole genome shotgun (WGS) entry which is preliminary data.</text>
</comment>